<organism evidence="2 3">
    <name type="scientific">Streptomyces siamensis</name>
    <dbReference type="NCBI Taxonomy" id="1274986"/>
    <lineage>
        <taxon>Bacteria</taxon>
        <taxon>Bacillati</taxon>
        <taxon>Actinomycetota</taxon>
        <taxon>Actinomycetes</taxon>
        <taxon>Kitasatosporales</taxon>
        <taxon>Streptomycetaceae</taxon>
        <taxon>Streptomyces</taxon>
    </lineage>
</organism>
<proteinExistence type="predicted"/>
<dbReference type="EMBL" id="BAABKB010000016">
    <property type="protein sequence ID" value="GAA5016076.1"/>
    <property type="molecule type" value="Genomic_DNA"/>
</dbReference>
<protein>
    <recommendedName>
        <fullName evidence="4">Aminoglycoside phosphotransferase domain-containing protein</fullName>
    </recommendedName>
</protein>
<accession>A0ABP9J1Z5</accession>
<name>A0ABP9J1Z5_9ACTN</name>
<evidence type="ECO:0000313" key="3">
    <source>
        <dbReference type="Proteomes" id="UP001501759"/>
    </source>
</evidence>
<evidence type="ECO:0008006" key="4">
    <source>
        <dbReference type="Google" id="ProtNLM"/>
    </source>
</evidence>
<gene>
    <name evidence="2" type="ORF">GCM10023335_41470</name>
</gene>
<dbReference type="Proteomes" id="UP001501759">
    <property type="component" value="Unassembled WGS sequence"/>
</dbReference>
<feature type="region of interest" description="Disordered" evidence="1">
    <location>
        <begin position="388"/>
        <end position="420"/>
    </location>
</feature>
<comment type="caution">
    <text evidence="2">The sequence shown here is derived from an EMBL/GenBank/DDBJ whole genome shotgun (WGS) entry which is preliminary data.</text>
</comment>
<evidence type="ECO:0000256" key="1">
    <source>
        <dbReference type="SAM" id="MobiDB-lite"/>
    </source>
</evidence>
<keyword evidence="3" id="KW-1185">Reference proteome</keyword>
<sequence>MSACTYFGDDAAAALEQWQRGGPTLDFVEALPDGGSGARLAVFHHDGDADHPEHKLLIKLCAPDEGAVTEPYDLDIAWRSGPSFDKGARTFDFPERRLVRQVYPPLAVADTWLMFLGIALDDRGDHELTPLSRLTSSTERAGVAAAVIRSVLSEWNPDPGADHSMTALEFLRRALGHRAAPDSALARTATGLLGADAQRPRITLPGRSASLPNPLCFEGSALAGLKPPTVALGRAHYDLHPGNIMVETIPALVPDAHRFVDLSRFQQQGLLARDPAHLTLCLVCDYLPELGDRALDDLVELLVADAPPDPNEDLLPAGLHTMVRQTRSAPDEWRHRRRYSLTDWRPQYLLALQACALMFVTRRTTERERRWFLELAAHACAAFEGVAKPVPSAPQPPPVSPTEDATPSRPATETPRPTAVRTELERLRPQLAHALGRLSDLRFDRVLDENLRTVIHRCERLERLAAPSSAASADEADDPPWRPVLSTARALRELRNGGDARQDDVERAREQFLVALSALLDDGPNIGTPRSSLR</sequence>
<evidence type="ECO:0000313" key="2">
    <source>
        <dbReference type="EMBL" id="GAA5016076.1"/>
    </source>
</evidence>
<reference evidence="3" key="1">
    <citation type="journal article" date="2019" name="Int. J. Syst. Evol. Microbiol.">
        <title>The Global Catalogue of Microorganisms (GCM) 10K type strain sequencing project: providing services to taxonomists for standard genome sequencing and annotation.</title>
        <authorList>
            <consortium name="The Broad Institute Genomics Platform"/>
            <consortium name="The Broad Institute Genome Sequencing Center for Infectious Disease"/>
            <person name="Wu L."/>
            <person name="Ma J."/>
        </authorList>
    </citation>
    <scope>NUCLEOTIDE SEQUENCE [LARGE SCALE GENOMIC DNA]</scope>
    <source>
        <strain evidence="3">JCM 18409</strain>
    </source>
</reference>
<dbReference type="RefSeq" id="WP_345651025.1">
    <property type="nucleotide sequence ID" value="NZ_BAABKB010000016.1"/>
</dbReference>
<feature type="compositionally biased region" description="Pro residues" evidence="1">
    <location>
        <begin position="391"/>
        <end position="400"/>
    </location>
</feature>